<dbReference type="InterPro" id="IPR009242">
    <property type="entry name" value="DUF896"/>
</dbReference>
<evidence type="ECO:0000256" key="1">
    <source>
        <dbReference type="ARBA" id="ARBA00022490"/>
    </source>
</evidence>
<dbReference type="HAMAP" id="MF_01103">
    <property type="entry name" value="UPF0291"/>
    <property type="match status" value="1"/>
</dbReference>
<dbReference type="Proteomes" id="UP001597214">
    <property type="component" value="Unassembled WGS sequence"/>
</dbReference>
<gene>
    <name evidence="4" type="ORF">ACFSCX_04955</name>
</gene>
<feature type="compositionally biased region" description="Basic and acidic residues" evidence="3">
    <location>
        <begin position="16"/>
        <end position="27"/>
    </location>
</feature>
<dbReference type="PANTHER" id="PTHR37300:SF1">
    <property type="entry name" value="UPF0291 PROTEIN YNZC"/>
    <property type="match status" value="1"/>
</dbReference>
<comment type="similarity">
    <text evidence="2">Belongs to the UPF0291 family.</text>
</comment>
<feature type="compositionally biased region" description="Basic residues" evidence="3">
    <location>
        <begin position="68"/>
        <end position="78"/>
    </location>
</feature>
<accession>A0ABW4LN57</accession>
<proteinExistence type="inferred from homology"/>
<feature type="region of interest" description="Disordered" evidence="3">
    <location>
        <begin position="59"/>
        <end position="78"/>
    </location>
</feature>
<protein>
    <recommendedName>
        <fullName evidence="2">UPF0291 protein ACFSCX_04955</fullName>
    </recommendedName>
</protein>
<keyword evidence="5" id="KW-1185">Reference proteome</keyword>
<reference evidence="5" key="1">
    <citation type="journal article" date="2019" name="Int. J. Syst. Evol. Microbiol.">
        <title>The Global Catalogue of Microorganisms (GCM) 10K type strain sequencing project: providing services to taxonomists for standard genome sequencing and annotation.</title>
        <authorList>
            <consortium name="The Broad Institute Genomics Platform"/>
            <consortium name="The Broad Institute Genome Sequencing Center for Infectious Disease"/>
            <person name="Wu L."/>
            <person name="Ma J."/>
        </authorList>
    </citation>
    <scope>NUCLEOTIDE SEQUENCE [LARGE SCALE GENOMIC DNA]</scope>
    <source>
        <strain evidence="5">CCUG 49339</strain>
    </source>
</reference>
<evidence type="ECO:0000313" key="4">
    <source>
        <dbReference type="EMBL" id="MFD1735911.1"/>
    </source>
</evidence>
<comment type="subcellular location">
    <subcellularLocation>
        <location evidence="2">Cytoplasm</location>
    </subcellularLocation>
</comment>
<dbReference type="Pfam" id="PF05979">
    <property type="entry name" value="DUF896"/>
    <property type="match status" value="1"/>
</dbReference>
<feature type="region of interest" description="Disordered" evidence="3">
    <location>
        <begin position="1"/>
        <end position="27"/>
    </location>
</feature>
<dbReference type="EMBL" id="JBHUEM010000003">
    <property type="protein sequence ID" value="MFD1735911.1"/>
    <property type="molecule type" value="Genomic_DNA"/>
</dbReference>
<evidence type="ECO:0000256" key="2">
    <source>
        <dbReference type="HAMAP-Rule" id="MF_01103"/>
    </source>
</evidence>
<dbReference type="SUPFAM" id="SSF158221">
    <property type="entry name" value="YnzC-like"/>
    <property type="match status" value="1"/>
</dbReference>
<comment type="caution">
    <text evidence="4">The sequence shown here is derived from an EMBL/GenBank/DDBJ whole genome shotgun (WGS) entry which is preliminary data.</text>
</comment>
<dbReference type="Gene3D" id="1.10.287.540">
    <property type="entry name" value="Helix hairpin bin"/>
    <property type="match status" value="1"/>
</dbReference>
<sequence>MLSQEKLARINHLSKKSKEVGLTKEEMEEQKSLREEYLKAFRGQMVDHLHSIKVVDEKGTDVTPEKLKKSKAQRKNLH</sequence>
<keyword evidence="1 2" id="KW-0963">Cytoplasm</keyword>
<dbReference type="PANTHER" id="PTHR37300">
    <property type="entry name" value="UPF0291 PROTEIN CBO2609/CLC_2481"/>
    <property type="match status" value="1"/>
</dbReference>
<name>A0ABW4LN57_9BACI</name>
<dbReference type="RefSeq" id="WP_377927018.1">
    <property type="nucleotide sequence ID" value="NZ_JBHUEM010000003.1"/>
</dbReference>
<organism evidence="4 5">
    <name type="scientific">Bacillus salitolerans</name>
    <dbReference type="NCBI Taxonomy" id="1437434"/>
    <lineage>
        <taxon>Bacteria</taxon>
        <taxon>Bacillati</taxon>
        <taxon>Bacillota</taxon>
        <taxon>Bacilli</taxon>
        <taxon>Bacillales</taxon>
        <taxon>Bacillaceae</taxon>
        <taxon>Bacillus</taxon>
    </lineage>
</organism>
<evidence type="ECO:0000256" key="3">
    <source>
        <dbReference type="SAM" id="MobiDB-lite"/>
    </source>
</evidence>
<evidence type="ECO:0000313" key="5">
    <source>
        <dbReference type="Proteomes" id="UP001597214"/>
    </source>
</evidence>